<evidence type="ECO:0000313" key="3">
    <source>
        <dbReference type="Proteomes" id="UP000830671"/>
    </source>
</evidence>
<gene>
    <name evidence="2" type="ORF">CLUP02_03954</name>
</gene>
<dbReference type="GeneID" id="73337981"/>
<keyword evidence="3" id="KW-1185">Reference proteome</keyword>
<accession>A0A9Q8SJC7</accession>
<feature type="compositionally biased region" description="Basic and acidic residues" evidence="1">
    <location>
        <begin position="290"/>
        <end position="300"/>
    </location>
</feature>
<dbReference type="Proteomes" id="UP000830671">
    <property type="component" value="Chromosome 2"/>
</dbReference>
<feature type="region of interest" description="Disordered" evidence="1">
    <location>
        <begin position="260"/>
        <end position="312"/>
    </location>
</feature>
<proteinExistence type="predicted"/>
<evidence type="ECO:0000313" key="2">
    <source>
        <dbReference type="EMBL" id="UQC78477.1"/>
    </source>
</evidence>
<organism evidence="2 3">
    <name type="scientific">Colletotrichum lupini</name>
    <dbReference type="NCBI Taxonomy" id="145971"/>
    <lineage>
        <taxon>Eukaryota</taxon>
        <taxon>Fungi</taxon>
        <taxon>Dikarya</taxon>
        <taxon>Ascomycota</taxon>
        <taxon>Pezizomycotina</taxon>
        <taxon>Sordariomycetes</taxon>
        <taxon>Hypocreomycetidae</taxon>
        <taxon>Glomerellales</taxon>
        <taxon>Glomerellaceae</taxon>
        <taxon>Colletotrichum</taxon>
        <taxon>Colletotrichum acutatum species complex</taxon>
    </lineage>
</organism>
<evidence type="ECO:0000256" key="1">
    <source>
        <dbReference type="SAM" id="MobiDB-lite"/>
    </source>
</evidence>
<feature type="compositionally biased region" description="Low complexity" evidence="1">
    <location>
        <begin position="260"/>
        <end position="269"/>
    </location>
</feature>
<dbReference type="KEGG" id="clup:CLUP02_03954"/>
<dbReference type="RefSeq" id="XP_049140114.1">
    <property type="nucleotide sequence ID" value="XM_049282971.1"/>
</dbReference>
<protein>
    <submittedName>
        <fullName evidence="2">Uncharacterized protein</fullName>
    </submittedName>
</protein>
<sequence length="447" mass="49508">MPRTSSTSTHDHGNYTRETFSYKHYAFDRHLNILGNSHTDISMVTFLNRSVFPLQEPHSQQETASPLNNGHHELGTERLFTSQILSSIVVVVANAVIVKYTQRHIVCISMQESFNPSSISSLPGSSPRRERKLPVLLSVVLSCLTAIRHADILFLSTNRNTSVDNSAHLGLGSRVGKKSNPDGRATPDLRTLFSLTHTSLSYSLLSVPSSVRLCTAWVPVRPQSDPRKFIEQPIRGELHSFPQPSLPSISFRTGTVSSVSRSRTVVPSPERARNFGKPRQVKGGNNNTTTRDEDPKEDTRITQGQGANTRHTADNDMELELFYNPTDSGQAKQKEKTLPARKWQHIDPVTDTPFSLSIFLARYICQKQAKASRSRPFPSIKPHVPPRDAFPRVHDSPCDLILSVRHPGILSSMNLGPPGALAHNGRQSRWGEGGPLPSKAEASMLCI</sequence>
<dbReference type="AlphaFoldDB" id="A0A9Q8SJC7"/>
<reference evidence="2" key="1">
    <citation type="journal article" date="2021" name="Mol. Plant Microbe Interact.">
        <title>Complete Genome Sequence of the Plant-Pathogenic Fungus Colletotrichum lupini.</title>
        <authorList>
            <person name="Baroncelli R."/>
            <person name="Pensec F."/>
            <person name="Da Lio D."/>
            <person name="Boufleur T."/>
            <person name="Vicente I."/>
            <person name="Sarrocco S."/>
            <person name="Picot A."/>
            <person name="Baraldi E."/>
            <person name="Sukno S."/>
            <person name="Thon M."/>
            <person name="Le Floch G."/>
        </authorList>
    </citation>
    <scope>NUCLEOTIDE SEQUENCE</scope>
    <source>
        <strain evidence="2">IMI 504893</strain>
    </source>
</reference>
<name>A0A9Q8SJC7_9PEZI</name>
<feature type="compositionally biased region" description="Polar residues" evidence="1">
    <location>
        <begin position="301"/>
        <end position="310"/>
    </location>
</feature>
<dbReference type="EMBL" id="CP019474">
    <property type="protein sequence ID" value="UQC78477.1"/>
    <property type="molecule type" value="Genomic_DNA"/>
</dbReference>